<dbReference type="Pfam" id="PF02321">
    <property type="entry name" value="OEP"/>
    <property type="match status" value="1"/>
</dbReference>
<organism evidence="3 4">
    <name type="scientific">Prolixibacter denitrificans</name>
    <dbReference type="NCBI Taxonomy" id="1541063"/>
    <lineage>
        <taxon>Bacteria</taxon>
        <taxon>Pseudomonadati</taxon>
        <taxon>Bacteroidota</taxon>
        <taxon>Bacteroidia</taxon>
        <taxon>Marinilabiliales</taxon>
        <taxon>Prolixibacteraceae</taxon>
        <taxon>Prolixibacter</taxon>
    </lineage>
</organism>
<feature type="signal peptide" evidence="2">
    <location>
        <begin position="1"/>
        <end position="18"/>
    </location>
</feature>
<evidence type="ECO:0000256" key="2">
    <source>
        <dbReference type="SAM" id="SignalP"/>
    </source>
</evidence>
<protein>
    <submittedName>
        <fullName evidence="3">Outer membrane protein TolC</fullName>
    </submittedName>
</protein>
<gene>
    <name evidence="3" type="ORF">CLV93_106102</name>
</gene>
<evidence type="ECO:0000313" key="3">
    <source>
        <dbReference type="EMBL" id="PSK82358.1"/>
    </source>
</evidence>
<evidence type="ECO:0000313" key="4">
    <source>
        <dbReference type="Proteomes" id="UP000240621"/>
    </source>
</evidence>
<name>A0A2P8CBK3_9BACT</name>
<dbReference type="AlphaFoldDB" id="A0A2P8CBK3"/>
<dbReference type="InterPro" id="IPR010131">
    <property type="entry name" value="MdtP/NodT-like"/>
</dbReference>
<dbReference type="GO" id="GO:0015562">
    <property type="term" value="F:efflux transmembrane transporter activity"/>
    <property type="evidence" value="ECO:0007669"/>
    <property type="project" value="InterPro"/>
</dbReference>
<evidence type="ECO:0000256" key="1">
    <source>
        <dbReference type="ARBA" id="ARBA00007613"/>
    </source>
</evidence>
<comment type="similarity">
    <text evidence="1">Belongs to the outer membrane factor (OMF) (TC 1.B.17) family.</text>
</comment>
<dbReference type="PANTHER" id="PTHR30203">
    <property type="entry name" value="OUTER MEMBRANE CATION EFFLUX PROTEIN"/>
    <property type="match status" value="1"/>
</dbReference>
<dbReference type="EMBL" id="PYGC01000006">
    <property type="protein sequence ID" value="PSK82358.1"/>
    <property type="molecule type" value="Genomic_DNA"/>
</dbReference>
<comment type="caution">
    <text evidence="3">The sequence shown here is derived from an EMBL/GenBank/DDBJ whole genome shotgun (WGS) entry which is preliminary data.</text>
</comment>
<dbReference type="InterPro" id="IPR003423">
    <property type="entry name" value="OMP_efflux"/>
</dbReference>
<dbReference type="PANTHER" id="PTHR30203:SF24">
    <property type="entry name" value="BLR4935 PROTEIN"/>
    <property type="match status" value="1"/>
</dbReference>
<sequence>MKILLLFTMILVSCPAMAQNELQQLLQAAEKANPGMKAGRKLKEAKQWEYRTGLTPSDPEVEFGFMPGNTDALGNKKVFSATQSLDFPSVYHYRNKLADNQSEKAELDYRDFRQQLLLETQLTYYELVYQRKRDRYLTDRVQNTVKLHESLNRKMERGEATILEVNKARIQRIELENQLTLIKANERQLVAKLTWLCGDSLPALNQFSYREEILPGKDSLFCDIIRLRPDLLSAKAGKSIAEEARKLAGAKGLPKLMVGYESETVPGEKYGGPKVGISIPLWSNRNNVKRAKAQQEWAAAQYTGQLKQAWFELERAYSQVKSLRKSVENYRTGLEEMSSVQLLNKSLQLGQISIINYVTEMNYYIGAYENFLSAEHDYYRALAVLMRYQL</sequence>
<accession>A0A2P8CBK3</accession>
<dbReference type="SUPFAM" id="SSF56954">
    <property type="entry name" value="Outer membrane efflux proteins (OEP)"/>
    <property type="match status" value="1"/>
</dbReference>
<dbReference type="Proteomes" id="UP000240621">
    <property type="component" value="Unassembled WGS sequence"/>
</dbReference>
<dbReference type="Gene3D" id="1.20.1600.10">
    <property type="entry name" value="Outer membrane efflux proteins (OEP)"/>
    <property type="match status" value="1"/>
</dbReference>
<proteinExistence type="inferred from homology"/>
<feature type="chain" id="PRO_5015115287" evidence="2">
    <location>
        <begin position="19"/>
        <end position="390"/>
    </location>
</feature>
<reference evidence="3 4" key="1">
    <citation type="submission" date="2018-03" db="EMBL/GenBank/DDBJ databases">
        <title>Genomic Encyclopedia of Archaeal and Bacterial Type Strains, Phase II (KMG-II): from individual species to whole genera.</title>
        <authorList>
            <person name="Goeker M."/>
        </authorList>
    </citation>
    <scope>NUCLEOTIDE SEQUENCE [LARGE SCALE GENOMIC DNA]</scope>
    <source>
        <strain evidence="3 4">DSM 27267</strain>
    </source>
</reference>
<keyword evidence="2" id="KW-0732">Signal</keyword>